<protein>
    <submittedName>
        <fullName evidence="2">Uncharacterized protein</fullName>
    </submittedName>
</protein>
<accession>A0A922M9B4</accession>
<dbReference type="EMBL" id="JACEFF010000714">
    <property type="protein sequence ID" value="KAH9632391.1"/>
    <property type="molecule type" value="Genomic_DNA"/>
</dbReference>
<comment type="caution">
    <text evidence="2">The sequence shown here is derived from an EMBL/GenBank/DDBJ whole genome shotgun (WGS) entry which is preliminary data.</text>
</comment>
<dbReference type="Proteomes" id="UP000814243">
    <property type="component" value="Unassembled WGS sequence"/>
</dbReference>
<feature type="region of interest" description="Disordered" evidence="1">
    <location>
        <begin position="1"/>
        <end position="22"/>
    </location>
</feature>
<sequence>MRGDGGGGDGPHGVPGAAPAPRTDAGRALAAACRVSILTLTIFSHQTTYNSSEYGGNTPPEGRTHVPAGGPRAPSDTLARRVLKHEMRLNLPASPGQTNVLTKSISQWETSSEDRRTLQTHHKTIHSYSGKLFNLGNKKLSKISLLISIPLDSSPRGEVAAAYLNKLELVSRCLNHAMEASRDVP</sequence>
<feature type="compositionally biased region" description="Gly residues" evidence="1">
    <location>
        <begin position="1"/>
        <end position="13"/>
    </location>
</feature>
<evidence type="ECO:0000256" key="1">
    <source>
        <dbReference type="SAM" id="MobiDB-lite"/>
    </source>
</evidence>
<evidence type="ECO:0000313" key="3">
    <source>
        <dbReference type="Proteomes" id="UP000814243"/>
    </source>
</evidence>
<proteinExistence type="predicted"/>
<dbReference type="AlphaFoldDB" id="A0A922M9B4"/>
<feature type="region of interest" description="Disordered" evidence="1">
    <location>
        <begin position="49"/>
        <end position="74"/>
    </location>
</feature>
<organism evidence="2 3">
    <name type="scientific">Spodoptera exigua</name>
    <name type="common">Beet armyworm</name>
    <name type="synonym">Noctua fulgens</name>
    <dbReference type="NCBI Taxonomy" id="7107"/>
    <lineage>
        <taxon>Eukaryota</taxon>
        <taxon>Metazoa</taxon>
        <taxon>Ecdysozoa</taxon>
        <taxon>Arthropoda</taxon>
        <taxon>Hexapoda</taxon>
        <taxon>Insecta</taxon>
        <taxon>Pterygota</taxon>
        <taxon>Neoptera</taxon>
        <taxon>Endopterygota</taxon>
        <taxon>Lepidoptera</taxon>
        <taxon>Glossata</taxon>
        <taxon>Ditrysia</taxon>
        <taxon>Noctuoidea</taxon>
        <taxon>Noctuidae</taxon>
        <taxon>Amphipyrinae</taxon>
        <taxon>Spodoptera</taxon>
    </lineage>
</organism>
<gene>
    <name evidence="2" type="ORF">HF086_011891</name>
</gene>
<evidence type="ECO:0000313" key="2">
    <source>
        <dbReference type="EMBL" id="KAH9632391.1"/>
    </source>
</evidence>
<reference evidence="2" key="1">
    <citation type="journal article" date="2021" name="G3 (Bethesda)">
        <title>Genome and transcriptome analysis of the beet armyworm Spodoptera exigua reveals targets for pest control. .</title>
        <authorList>
            <person name="Simon S."/>
            <person name="Breeschoten T."/>
            <person name="Jansen H.J."/>
            <person name="Dirks R.P."/>
            <person name="Schranz M.E."/>
            <person name="Ros V.I.D."/>
        </authorList>
    </citation>
    <scope>NUCLEOTIDE SEQUENCE</scope>
    <source>
        <strain evidence="2">TB_SE_WUR_2020</strain>
    </source>
</reference>
<name>A0A922M9B4_SPOEX</name>